<feature type="region of interest" description="Disordered" evidence="1">
    <location>
        <begin position="81"/>
        <end position="117"/>
    </location>
</feature>
<feature type="chain" id="PRO_5032353842" description="SLA1 homology domain-containing protein" evidence="2">
    <location>
        <begin position="26"/>
        <end position="280"/>
    </location>
</feature>
<feature type="domain" description="SLA1 homology" evidence="3">
    <location>
        <begin position="37"/>
        <end position="80"/>
    </location>
</feature>
<feature type="compositionally biased region" description="Basic and acidic residues" evidence="1">
    <location>
        <begin position="240"/>
        <end position="252"/>
    </location>
</feature>
<keyword evidence="5" id="KW-1185">Reference proteome</keyword>
<organism evidence="4 5">
    <name type="scientific">Oceaniferula marina</name>
    <dbReference type="NCBI Taxonomy" id="2748318"/>
    <lineage>
        <taxon>Bacteria</taxon>
        <taxon>Pseudomonadati</taxon>
        <taxon>Verrucomicrobiota</taxon>
        <taxon>Verrucomicrobiia</taxon>
        <taxon>Verrucomicrobiales</taxon>
        <taxon>Verrucomicrobiaceae</taxon>
        <taxon>Oceaniferula</taxon>
    </lineage>
</organism>
<dbReference type="GO" id="GO:0008092">
    <property type="term" value="F:cytoskeletal protein binding"/>
    <property type="evidence" value="ECO:0007669"/>
    <property type="project" value="InterPro"/>
</dbReference>
<feature type="compositionally biased region" description="Basic and acidic residues" evidence="1">
    <location>
        <begin position="91"/>
        <end position="110"/>
    </location>
</feature>
<feature type="region of interest" description="Disordered" evidence="1">
    <location>
        <begin position="184"/>
        <end position="204"/>
    </location>
</feature>
<evidence type="ECO:0000313" key="4">
    <source>
        <dbReference type="EMBL" id="NWK56188.1"/>
    </source>
</evidence>
<comment type="caution">
    <text evidence="4">The sequence shown here is derived from an EMBL/GenBank/DDBJ whole genome shotgun (WGS) entry which is preliminary data.</text>
</comment>
<dbReference type="GO" id="GO:0030674">
    <property type="term" value="F:protein-macromolecule adaptor activity"/>
    <property type="evidence" value="ECO:0007669"/>
    <property type="project" value="InterPro"/>
</dbReference>
<proteinExistence type="predicted"/>
<sequence>MKRHTSIRTLILAGILGIHAPSALAELHTFTNTEGKTIQAEITEVSSGKVKLKLSNGKNYTVPFAKLSEADQTYIKEWHEKNKGMPKPSHFRLEIDRKSSRVREDKDKSKNSNTRTSKRNISYSFELSYSKTPPVEDVSVSYRIIKRSTYRGDDAGEPEFKAITGEEHIDTLDSKTPAEWQSKEVLCEDSSTKSKTSSKSKKETVLGMLAVVSVGDKELFRQYEPPNFEKELKELEEEHPELKPKAKKETKAPKKKKKAKGNNKEKEENNKDEKKDDPKK</sequence>
<accession>A0A851GEK5</accession>
<dbReference type="EMBL" id="JACBAZ010000004">
    <property type="protein sequence ID" value="NWK56188.1"/>
    <property type="molecule type" value="Genomic_DNA"/>
</dbReference>
<evidence type="ECO:0000259" key="3">
    <source>
        <dbReference type="Pfam" id="PF03983"/>
    </source>
</evidence>
<feature type="signal peptide" evidence="2">
    <location>
        <begin position="1"/>
        <end position="25"/>
    </location>
</feature>
<dbReference type="Gene3D" id="2.30.30.700">
    <property type="entry name" value="SLA1 homology domain 1"/>
    <property type="match status" value="1"/>
</dbReference>
<gene>
    <name evidence="4" type="ORF">HW115_11250</name>
</gene>
<evidence type="ECO:0000256" key="1">
    <source>
        <dbReference type="SAM" id="MobiDB-lite"/>
    </source>
</evidence>
<name>A0A851GEK5_9BACT</name>
<protein>
    <recommendedName>
        <fullName evidence="3">SLA1 homology domain-containing protein</fullName>
    </recommendedName>
</protein>
<evidence type="ECO:0000256" key="2">
    <source>
        <dbReference type="SAM" id="SignalP"/>
    </source>
</evidence>
<feature type="region of interest" description="Disordered" evidence="1">
    <location>
        <begin position="231"/>
        <end position="280"/>
    </location>
</feature>
<dbReference type="Pfam" id="PF03983">
    <property type="entry name" value="SHD1"/>
    <property type="match status" value="1"/>
</dbReference>
<keyword evidence="2" id="KW-0732">Signal</keyword>
<dbReference type="AlphaFoldDB" id="A0A851GEK5"/>
<reference evidence="4 5" key="1">
    <citation type="submission" date="2020-07" db="EMBL/GenBank/DDBJ databases">
        <title>Roseicoccus Jingziensis gen. nov., sp. nov., isolated from coastal seawater.</title>
        <authorList>
            <person name="Feng X."/>
        </authorList>
    </citation>
    <scope>NUCLEOTIDE SEQUENCE [LARGE SCALE GENOMIC DNA]</scope>
    <source>
        <strain evidence="4 5">N1E253</strain>
    </source>
</reference>
<evidence type="ECO:0000313" key="5">
    <source>
        <dbReference type="Proteomes" id="UP000557872"/>
    </source>
</evidence>
<dbReference type="GO" id="GO:0042802">
    <property type="term" value="F:identical protein binding"/>
    <property type="evidence" value="ECO:0007669"/>
    <property type="project" value="InterPro"/>
</dbReference>
<dbReference type="InterPro" id="IPR007131">
    <property type="entry name" value="SHD1"/>
</dbReference>
<dbReference type="RefSeq" id="WP_178932927.1">
    <property type="nucleotide sequence ID" value="NZ_JACBAZ010000004.1"/>
</dbReference>
<feature type="compositionally biased region" description="Basic and acidic residues" evidence="1">
    <location>
        <begin position="262"/>
        <end position="280"/>
    </location>
</feature>
<dbReference type="GO" id="GO:0043130">
    <property type="term" value="F:ubiquitin binding"/>
    <property type="evidence" value="ECO:0007669"/>
    <property type="project" value="InterPro"/>
</dbReference>
<dbReference type="Proteomes" id="UP000557872">
    <property type="component" value="Unassembled WGS sequence"/>
</dbReference>